<dbReference type="SUPFAM" id="SSF52518">
    <property type="entry name" value="Thiamin diphosphate-binding fold (THDP-binding)"/>
    <property type="match status" value="2"/>
</dbReference>
<dbReference type="Gene3D" id="3.40.50.970">
    <property type="match status" value="1"/>
</dbReference>
<dbReference type="InterPro" id="IPR001017">
    <property type="entry name" value="DH_E1"/>
</dbReference>
<dbReference type="GO" id="GO:0006096">
    <property type="term" value="P:glycolytic process"/>
    <property type="evidence" value="ECO:0007669"/>
    <property type="project" value="UniProtKB-KW"/>
</dbReference>
<dbReference type="GO" id="GO:0030976">
    <property type="term" value="F:thiamine pyrophosphate binding"/>
    <property type="evidence" value="ECO:0007669"/>
    <property type="project" value="InterPro"/>
</dbReference>
<dbReference type="CDD" id="cd02016">
    <property type="entry name" value="TPP_E1_OGDC_like"/>
    <property type="match status" value="1"/>
</dbReference>
<feature type="domain" description="Transketolase-like pyrimidine-binding" evidence="11">
    <location>
        <begin position="643"/>
        <end position="836"/>
    </location>
</feature>
<dbReference type="GO" id="GO:0006099">
    <property type="term" value="P:tricarboxylic acid cycle"/>
    <property type="evidence" value="ECO:0007669"/>
    <property type="project" value="TreeGrafter"/>
</dbReference>
<dbReference type="NCBIfam" id="TIGR00239">
    <property type="entry name" value="2oxo_dh_E1"/>
    <property type="match status" value="1"/>
</dbReference>
<evidence type="ECO:0000256" key="4">
    <source>
        <dbReference type="ARBA" id="ARBA00011301"/>
    </source>
</evidence>
<evidence type="ECO:0000313" key="15">
    <source>
        <dbReference type="Proteomes" id="UP001156881"/>
    </source>
</evidence>
<evidence type="ECO:0000313" key="14">
    <source>
        <dbReference type="Proteomes" id="UP000517759"/>
    </source>
</evidence>
<evidence type="ECO:0000313" key="12">
    <source>
        <dbReference type="EMBL" id="GLS43157.1"/>
    </source>
</evidence>
<evidence type="ECO:0000256" key="2">
    <source>
        <dbReference type="ARBA" id="ARBA00003906"/>
    </source>
</evidence>
<dbReference type="InterPro" id="IPR005475">
    <property type="entry name" value="Transketolase-like_Pyr-bd"/>
</dbReference>
<dbReference type="Pfam" id="PF00676">
    <property type="entry name" value="E1_dh"/>
    <property type="match status" value="1"/>
</dbReference>
<protein>
    <recommendedName>
        <fullName evidence="6">2-oxoglutarate dehydrogenase E1 component</fullName>
        <ecNumber evidence="5">1.2.4.2</ecNumber>
    </recommendedName>
    <alternativeName>
        <fullName evidence="10">Alpha-ketoglutarate dehydrogenase</fullName>
    </alternativeName>
</protein>
<keyword evidence="7 13" id="KW-0560">Oxidoreductase</keyword>
<dbReference type="Gene3D" id="3.40.50.12470">
    <property type="match status" value="1"/>
</dbReference>
<comment type="function">
    <text evidence="2">E1 component of the 2-oxoglutarate dehydrogenase (OGDH) complex which catalyzes the decarboxylation of 2-oxoglutarate, the first step in the conversion of 2-oxoglutarate to succinyl-CoA and CO(2).</text>
</comment>
<dbReference type="InterPro" id="IPR031717">
    <property type="entry name" value="ODO-1/KGD_C"/>
</dbReference>
<dbReference type="FunFam" id="3.40.50.12470:FF:000003">
    <property type="entry name" value="2-oxoglutarate dehydrogenase E1 component"/>
    <property type="match status" value="1"/>
</dbReference>
<dbReference type="PIRSF" id="PIRSF000157">
    <property type="entry name" value="Oxoglu_dh_E1"/>
    <property type="match status" value="1"/>
</dbReference>
<dbReference type="InterPro" id="IPR011603">
    <property type="entry name" value="2oxoglutarate_DH_E1"/>
</dbReference>
<keyword evidence="8" id="KW-0786">Thiamine pyrophosphate</keyword>
<reference evidence="12" key="4">
    <citation type="submission" date="2023-01" db="EMBL/GenBank/DDBJ databases">
        <title>Draft genome sequence of Methylobacterium brachythecii strain NBRC 107710.</title>
        <authorList>
            <person name="Sun Q."/>
            <person name="Mori K."/>
        </authorList>
    </citation>
    <scope>NUCLEOTIDE SEQUENCE</scope>
    <source>
        <strain evidence="12">NBRC 107710</strain>
    </source>
</reference>
<comment type="caution">
    <text evidence="13">The sequence shown here is derived from an EMBL/GenBank/DDBJ whole genome shotgun (WGS) entry which is preliminary data.</text>
</comment>
<evidence type="ECO:0000259" key="11">
    <source>
        <dbReference type="SMART" id="SM00861"/>
    </source>
</evidence>
<reference evidence="15" key="2">
    <citation type="journal article" date="2019" name="Int. J. Syst. Evol. Microbiol.">
        <title>The Global Catalogue of Microorganisms (GCM) 10K type strain sequencing project: providing services to taxonomists for standard genome sequencing and annotation.</title>
        <authorList>
            <consortium name="The Broad Institute Genomics Platform"/>
            <consortium name="The Broad Institute Genome Sequencing Center for Infectious Disease"/>
            <person name="Wu L."/>
            <person name="Ma J."/>
        </authorList>
    </citation>
    <scope>NUCLEOTIDE SEQUENCE [LARGE SCALE GENOMIC DNA]</scope>
    <source>
        <strain evidence="15">NBRC 107710</strain>
    </source>
</reference>
<proteinExistence type="inferred from homology"/>
<dbReference type="Proteomes" id="UP001156881">
    <property type="component" value="Unassembled WGS sequence"/>
</dbReference>
<dbReference type="Pfam" id="PF16078">
    <property type="entry name" value="2-oxogl_dehyd_N"/>
    <property type="match status" value="1"/>
</dbReference>
<accession>A0A7W6AF53</accession>
<dbReference type="PANTHER" id="PTHR23152">
    <property type="entry name" value="2-OXOGLUTARATE DEHYDROGENASE"/>
    <property type="match status" value="1"/>
</dbReference>
<dbReference type="GO" id="GO:0005829">
    <property type="term" value="C:cytosol"/>
    <property type="evidence" value="ECO:0007669"/>
    <property type="project" value="TreeGrafter"/>
</dbReference>
<sequence length="996" mass="111385">MARQDANDAFLETSFLYGGNAAYIEELQAAYARDPNSVDPEWQRFFKELGEENALVEKSAAGASWEKPNWPVPANGELVSALDGDWSSLEKAVGEKIQAKAGKPVDGTGKGADIVAKTGVSVEQATKDSVRAIMLIRAYRMRGHLHAKLDPLGLTKRGDHEELHPQHYGFKEEADWDRPIFLDNVLGMEFSTIREIVAILERTYCQTLGVEFMHISDPEEKAWLQERIEGKDKEISFTPEGRRAILNKLIEAEGFEKFLDTKYTGTKRFGLDGGESMVPALEQIIKRGGALGVEEIVLGMAHRGRLNVLTNVMAKPFRAVFNEFKGGSANPAEVEGSGDVKYHLGASSDRAFDDNHVHLSLTANPSHLEIVDPVVLGKVRAKQDQLAKPNVERRKVLPLLIHGDAAFAGQGVVAECLGLSGLKGHRTGGSIHFIINNQIGFTTDPRFSRSSPYPSDVAKMVEAPIFHCNGDDPEAVTFAAKIATEYRQKFGKPVVIDMLCYRRFGHNEGDEPAFTQPKMYQLIRKHPTALETYGKKLVAQGDLTQGQLDARKGEFRAMLDDELDSAGSYKANKADWLDGRWSGFKAVREEMDDPRRGQTGVSESTLREIAQKITTPPPGFHLHRTIQRFFDNRAKAVETGAGIDWATAEALAFGSILIEGNRIRFSGQDVERGTFSQRHAVVIDQENEQRYTPLNSVKEGQARIEVINSMLSEEAVLGFEYGYSAAEPNALVLWEAQFGDFANGAQVVIDQFISSGERKWLRMSGLVMLLPHGYEGQGPEHSSARLERYLQMCAEDNMQVANCTTPSNYFHILRRQLKRDFRKPLVLMTPKSLLRHKRAVSRLSEISEDSTFHRVLWDDAEHEDDGIKLVKDDKIRRVVLCSGKVYYDLYEEREKRGINDVYIMRVEQLYPFPLKALANEMSRFRNAEVVWCQEEPKNMGAWAFVDDYLEWVLGQAGSSVKRARYVGRPASASTAVGLMSKHVAQLQAFLNEALTV</sequence>
<keyword evidence="9" id="KW-0324">Glycolysis</keyword>
<evidence type="ECO:0000256" key="7">
    <source>
        <dbReference type="ARBA" id="ARBA00023002"/>
    </source>
</evidence>
<evidence type="ECO:0000256" key="9">
    <source>
        <dbReference type="ARBA" id="ARBA00023152"/>
    </source>
</evidence>
<dbReference type="Pfam" id="PF02779">
    <property type="entry name" value="Transket_pyr"/>
    <property type="match status" value="1"/>
</dbReference>
<dbReference type="Gene3D" id="1.10.287.1150">
    <property type="entry name" value="TPP helical domain"/>
    <property type="match status" value="1"/>
</dbReference>
<organism evidence="13 14">
    <name type="scientific">Methylobacterium brachythecii</name>
    <dbReference type="NCBI Taxonomy" id="1176177"/>
    <lineage>
        <taxon>Bacteria</taxon>
        <taxon>Pseudomonadati</taxon>
        <taxon>Pseudomonadota</taxon>
        <taxon>Alphaproteobacteria</taxon>
        <taxon>Hyphomicrobiales</taxon>
        <taxon>Methylobacteriaceae</taxon>
        <taxon>Methylobacterium</taxon>
    </lineage>
</organism>
<dbReference type="EMBL" id="JACIDN010000002">
    <property type="protein sequence ID" value="MBB3901588.1"/>
    <property type="molecule type" value="Genomic_DNA"/>
</dbReference>
<evidence type="ECO:0000256" key="8">
    <source>
        <dbReference type="ARBA" id="ARBA00023052"/>
    </source>
</evidence>
<reference evidence="12" key="1">
    <citation type="journal article" date="2014" name="Int. J. Syst. Evol. Microbiol.">
        <title>Complete genome of a new Firmicutes species belonging to the dominant human colonic microbiota ('Ruminococcus bicirculans') reveals two chromosomes and a selective capacity to utilize plant glucans.</title>
        <authorList>
            <consortium name="NISC Comparative Sequencing Program"/>
            <person name="Wegmann U."/>
            <person name="Louis P."/>
            <person name="Goesmann A."/>
            <person name="Henrissat B."/>
            <person name="Duncan S.H."/>
            <person name="Flint H.J."/>
        </authorList>
    </citation>
    <scope>NUCLEOTIDE SEQUENCE</scope>
    <source>
        <strain evidence="12">NBRC 107710</strain>
    </source>
</reference>
<evidence type="ECO:0000256" key="1">
    <source>
        <dbReference type="ARBA" id="ARBA00001964"/>
    </source>
</evidence>
<dbReference type="GO" id="GO:0004591">
    <property type="term" value="F:oxoglutarate dehydrogenase (succinyl-transferring) activity"/>
    <property type="evidence" value="ECO:0007669"/>
    <property type="project" value="UniProtKB-EC"/>
</dbReference>
<dbReference type="InterPro" id="IPR032106">
    <property type="entry name" value="2-oxogl_dehyd_N"/>
</dbReference>
<dbReference type="Proteomes" id="UP000517759">
    <property type="component" value="Unassembled WGS sequence"/>
</dbReference>
<name>A0A7W6AF53_9HYPH</name>
<dbReference type="InterPro" id="IPR042179">
    <property type="entry name" value="KGD_C_sf"/>
</dbReference>
<dbReference type="SMART" id="SM00861">
    <property type="entry name" value="Transket_pyr"/>
    <property type="match status" value="1"/>
</dbReference>
<evidence type="ECO:0000313" key="13">
    <source>
        <dbReference type="EMBL" id="MBB3901588.1"/>
    </source>
</evidence>
<evidence type="ECO:0000256" key="3">
    <source>
        <dbReference type="ARBA" id="ARBA00006936"/>
    </source>
</evidence>
<comment type="similarity">
    <text evidence="3">Belongs to the alpha-ketoglutarate dehydrogenase family.</text>
</comment>
<reference evidence="13 14" key="3">
    <citation type="submission" date="2020-08" db="EMBL/GenBank/DDBJ databases">
        <title>Genomic Encyclopedia of Type Strains, Phase IV (KMG-IV): sequencing the most valuable type-strain genomes for metagenomic binning, comparative biology and taxonomic classification.</title>
        <authorList>
            <person name="Goeker M."/>
        </authorList>
    </citation>
    <scope>NUCLEOTIDE SEQUENCE [LARGE SCALE GENOMIC DNA]</scope>
    <source>
        <strain evidence="13 14">DSM 24105</strain>
    </source>
</reference>
<dbReference type="NCBIfam" id="NF006914">
    <property type="entry name" value="PRK09404.1"/>
    <property type="match status" value="1"/>
</dbReference>
<keyword evidence="15" id="KW-1185">Reference proteome</keyword>
<dbReference type="EC" id="1.2.4.2" evidence="5"/>
<evidence type="ECO:0000256" key="5">
    <source>
        <dbReference type="ARBA" id="ARBA00012280"/>
    </source>
</evidence>
<gene>
    <name evidence="12" type="primary">sucA</name>
    <name evidence="12" type="ORF">GCM10007884_11420</name>
    <name evidence="13" type="ORF">GGR33_001074</name>
</gene>
<dbReference type="PANTHER" id="PTHR23152:SF4">
    <property type="entry name" value="2-OXOADIPATE DEHYDROGENASE COMPLEX COMPONENT E1"/>
    <property type="match status" value="1"/>
</dbReference>
<comment type="cofactor">
    <cofactor evidence="1">
        <name>thiamine diphosphate</name>
        <dbReference type="ChEBI" id="CHEBI:58937"/>
    </cofactor>
</comment>
<dbReference type="AlphaFoldDB" id="A0A7W6AF53"/>
<dbReference type="RefSeq" id="WP_183502656.1">
    <property type="nucleotide sequence ID" value="NZ_BSPG01000003.1"/>
</dbReference>
<evidence type="ECO:0000256" key="10">
    <source>
        <dbReference type="ARBA" id="ARBA00030680"/>
    </source>
</evidence>
<evidence type="ECO:0000256" key="6">
    <source>
        <dbReference type="ARBA" id="ARBA00013321"/>
    </source>
</evidence>
<dbReference type="GO" id="GO:0045252">
    <property type="term" value="C:oxoglutarate dehydrogenase complex"/>
    <property type="evidence" value="ECO:0007669"/>
    <property type="project" value="TreeGrafter"/>
</dbReference>
<dbReference type="InterPro" id="IPR029061">
    <property type="entry name" value="THDP-binding"/>
</dbReference>
<dbReference type="Gene3D" id="3.40.50.11610">
    <property type="entry name" value="Multifunctional 2-oxoglutarate metabolism enzyme, C-terminal domain"/>
    <property type="match status" value="1"/>
</dbReference>
<dbReference type="EMBL" id="BSPG01000003">
    <property type="protein sequence ID" value="GLS43157.1"/>
    <property type="molecule type" value="Genomic_DNA"/>
</dbReference>
<comment type="subunit">
    <text evidence="4">Homodimer. Part of the 2-oxoglutarate dehydrogenase (OGDH) complex composed of E1 (2-oxoglutarate dehydrogenase), E2 (dihydrolipoamide succinyltransferase) and E3 (dihydrolipoamide dehydrogenase); the complex contains multiple copies of the three enzymatic components (E1, E2 and E3).</text>
</comment>
<dbReference type="NCBIfam" id="NF008907">
    <property type="entry name" value="PRK12270.1"/>
    <property type="match status" value="1"/>
</dbReference>
<dbReference type="Pfam" id="PF16870">
    <property type="entry name" value="OxoGdeHyase_C"/>
    <property type="match status" value="1"/>
</dbReference>